<evidence type="ECO:0000313" key="3">
    <source>
        <dbReference type="Proteomes" id="UP000176723"/>
    </source>
</evidence>
<dbReference type="CDD" id="cd23763">
    <property type="entry name" value="ASKHA_ATPase_ROK"/>
    <property type="match status" value="1"/>
</dbReference>
<dbReference type="InterPro" id="IPR000600">
    <property type="entry name" value="ROK"/>
</dbReference>
<dbReference type="PANTHER" id="PTHR18964:SF149">
    <property type="entry name" value="BIFUNCTIONAL UDP-N-ACETYLGLUCOSAMINE 2-EPIMERASE_N-ACETYLMANNOSAMINE KINASE"/>
    <property type="match status" value="1"/>
</dbReference>
<evidence type="ECO:0008006" key="4">
    <source>
        <dbReference type="Google" id="ProtNLM"/>
    </source>
</evidence>
<gene>
    <name evidence="2" type="ORF">A3A65_01230</name>
</gene>
<organism evidence="2 3">
    <name type="scientific">Candidatus Chisholmbacteria bacterium RIFCSPLOWO2_01_FULL_49_14</name>
    <dbReference type="NCBI Taxonomy" id="1797593"/>
    <lineage>
        <taxon>Bacteria</taxon>
        <taxon>Candidatus Chisholmiibacteriota</taxon>
    </lineage>
</organism>
<dbReference type="Pfam" id="PF00480">
    <property type="entry name" value="ROK"/>
    <property type="match status" value="1"/>
</dbReference>
<dbReference type="AlphaFoldDB" id="A0A1G1VZE1"/>
<reference evidence="2 3" key="1">
    <citation type="journal article" date="2016" name="Nat. Commun.">
        <title>Thousands of microbial genomes shed light on interconnected biogeochemical processes in an aquifer system.</title>
        <authorList>
            <person name="Anantharaman K."/>
            <person name="Brown C.T."/>
            <person name="Hug L.A."/>
            <person name="Sharon I."/>
            <person name="Castelle C.J."/>
            <person name="Probst A.J."/>
            <person name="Thomas B.C."/>
            <person name="Singh A."/>
            <person name="Wilkins M.J."/>
            <person name="Karaoz U."/>
            <person name="Brodie E.L."/>
            <person name="Williams K.H."/>
            <person name="Hubbard S.S."/>
            <person name="Banfield J.F."/>
        </authorList>
    </citation>
    <scope>NUCLEOTIDE SEQUENCE [LARGE SCALE GENOMIC DNA]</scope>
</reference>
<evidence type="ECO:0000256" key="1">
    <source>
        <dbReference type="ARBA" id="ARBA00006479"/>
    </source>
</evidence>
<evidence type="ECO:0000313" key="2">
    <source>
        <dbReference type="EMBL" id="OGY20779.1"/>
    </source>
</evidence>
<proteinExistence type="inferred from homology"/>
<dbReference type="Gene3D" id="3.30.420.40">
    <property type="match status" value="2"/>
</dbReference>
<comment type="similarity">
    <text evidence="1">Belongs to the ROK (NagC/XylR) family.</text>
</comment>
<name>A0A1G1VZE1_9BACT</name>
<dbReference type="InterPro" id="IPR043129">
    <property type="entry name" value="ATPase_NBD"/>
</dbReference>
<dbReference type="EMBL" id="MHCL01000023">
    <property type="protein sequence ID" value="OGY20779.1"/>
    <property type="molecule type" value="Genomic_DNA"/>
</dbReference>
<comment type="caution">
    <text evidence="2">The sequence shown here is derived from an EMBL/GenBank/DDBJ whole genome shotgun (WGS) entry which is preliminary data.</text>
</comment>
<dbReference type="PANTHER" id="PTHR18964">
    <property type="entry name" value="ROK (REPRESSOR, ORF, KINASE) FAMILY"/>
    <property type="match status" value="1"/>
</dbReference>
<sequence>MNIVIDVGGTTTRMASSKDGRTFLHKERFPSEKNFEKGITLLTASIKKILAGEQPSQIVIGIPGTIDHKTQLPLVIPHLPGWNKRDVIKALSQEFHCAISLAHDAELGALGEAYFGAGKGYRIVGYLAVGTGIGGALVIDCELLPSVYGREPGHMNFDLTGKPHPGSGQRGDWELYASGSTFQELYGADPKTCTDPKIWERFAQRFGQGVVNTILLWSPEIMIIGGGMANAGELLFTPLVRFVSKRLKVFPPPPIRQAMLGDDAGLYGGLALLK</sequence>
<dbReference type="Proteomes" id="UP000176723">
    <property type="component" value="Unassembled WGS sequence"/>
</dbReference>
<protein>
    <recommendedName>
        <fullName evidence="4">ROK family protein</fullName>
    </recommendedName>
</protein>
<accession>A0A1G1VZE1</accession>
<dbReference type="STRING" id="1797593.A3A65_01230"/>
<dbReference type="SUPFAM" id="SSF53067">
    <property type="entry name" value="Actin-like ATPase domain"/>
    <property type="match status" value="1"/>
</dbReference>